<protein>
    <submittedName>
        <fullName evidence="2">Uncharacterized protein</fullName>
    </submittedName>
</protein>
<evidence type="ECO:0000256" key="1">
    <source>
        <dbReference type="SAM" id="MobiDB-lite"/>
    </source>
</evidence>
<gene>
    <name evidence="2" type="ORF">UFOVP407_38</name>
</gene>
<proteinExistence type="predicted"/>
<organism evidence="2">
    <name type="scientific">uncultured Caudovirales phage</name>
    <dbReference type="NCBI Taxonomy" id="2100421"/>
    <lineage>
        <taxon>Viruses</taxon>
        <taxon>Duplodnaviria</taxon>
        <taxon>Heunggongvirae</taxon>
        <taxon>Uroviricota</taxon>
        <taxon>Caudoviricetes</taxon>
        <taxon>Peduoviridae</taxon>
        <taxon>Maltschvirus</taxon>
        <taxon>Maltschvirus maltsch</taxon>
    </lineage>
</organism>
<name>A0A6J5M262_9CAUD</name>
<reference evidence="2" key="1">
    <citation type="submission" date="2020-04" db="EMBL/GenBank/DDBJ databases">
        <authorList>
            <person name="Chiriac C."/>
            <person name="Salcher M."/>
            <person name="Ghai R."/>
            <person name="Kavagutti S V."/>
        </authorList>
    </citation>
    <scope>NUCLEOTIDE SEQUENCE</scope>
</reference>
<feature type="region of interest" description="Disordered" evidence="1">
    <location>
        <begin position="1"/>
        <end position="21"/>
    </location>
</feature>
<accession>A0A6J5M262</accession>
<sequence>MTFRLPPLGATAGAGGNARSGFSFPHRSYSFDRDGRANGHDASVSGVNAARIGGAHVIAANYASVADSS</sequence>
<evidence type="ECO:0000313" key="2">
    <source>
        <dbReference type="EMBL" id="CAB4140232.1"/>
    </source>
</evidence>
<dbReference type="EMBL" id="LR796379">
    <property type="protein sequence ID" value="CAB4140232.1"/>
    <property type="molecule type" value="Genomic_DNA"/>
</dbReference>